<evidence type="ECO:0000313" key="9">
    <source>
        <dbReference type="EMBL" id="JAB88209.1"/>
    </source>
</evidence>
<protein>
    <submittedName>
        <fullName evidence="9">Pre-mRNA-splicing regulator female-lethal(2)D</fullName>
    </submittedName>
</protein>
<feature type="region of interest" description="Disordered" evidence="7">
    <location>
        <begin position="717"/>
        <end position="752"/>
    </location>
</feature>
<dbReference type="GO" id="GO:0008380">
    <property type="term" value="P:RNA splicing"/>
    <property type="evidence" value="ECO:0007669"/>
    <property type="project" value="UniProtKB-KW"/>
</dbReference>
<evidence type="ECO:0000256" key="1">
    <source>
        <dbReference type="ARBA" id="ARBA00004123"/>
    </source>
</evidence>
<dbReference type="EMBL" id="GAMC01018346">
    <property type="protein sequence ID" value="JAB88209.1"/>
    <property type="molecule type" value="mRNA"/>
</dbReference>
<feature type="region of interest" description="Disordered" evidence="7">
    <location>
        <begin position="199"/>
        <end position="254"/>
    </location>
</feature>
<evidence type="ECO:0000256" key="4">
    <source>
        <dbReference type="ARBA" id="ARBA00023187"/>
    </source>
</evidence>
<sequence length="1012" mass="108328">MLASIDAYVAPAPTTTSTSTTATAKSIGAPTILKISHTPGNLSIVGSGSGSGNGSKGSNMNSPHKQQSVGPQRDNFCGCFGGSGGGGAADVKAGVGCELDSGDKQQLPALTFWPALFANLGICTLLLGYLLVGSFLFLTIETSGDGGSAAGVVSDPNAWSYAQNAYISTQQQQQKPKPQASFTGAHSKLYKSSEPLLDVTTTTADGGGGGGGGSGVGEQLQSAAAVASSQPHHESSMSISSSSSSNSTNNFHMNTPPTMWHATRANSTQHAGAHFDVTAAKAEETETYIDYRAAALAIGNDINGADIELEPGVIGEGVRAGAATGAGIANVDGYGYGDVDYEMADMAGAAGGAWGGENVALQRTVENIWDITVSLNILYKENWTKLAALEINKFQDQLVKRLVMDLTLSPVMANGGSVDAAIGTTTTALRDAHSRQQQHPFDYHSMEPKTSKHYGNEGHTEGQQQHKQQQQMQHRERYWQLQAARQRQWQLQQQQQQPGTVAEAVAAAEHRQRLLEDEIENLKLEQTRLSQQCVDAQRREKILMRRLANKEQEFQDYVSQIAEYKAAQAPTALALRSALLDPAVNLLFEKLKKELKATKAKLEETQNELSAWKFTPDSNTGKRLIAKCRLLYQENEELGKMTSNGRLAKLETELAMQKSFCEEVKKSQSEVDDFLPELDEDVEGMQSTILFLQQELKTTRDRIQTLEKDNYQLKTGNLDNEENVKPADAETNDASSPQILHTSHNGVTPPTGNIPLNTTETCAIPYSANANALPPPPLHNTNTIANELKYAPTHPLETIDENACLRNYSTNQDFYNGTEEQQPPLANTMAVKTILETEGQNNMNSFNAASPVATAAGGAMLRTLAARKRGFDCNDVNAIESVVIAPVTPTHVTAPRTLPPKKSKLRRTSVQTNDLNEYEAGGNGITGIGNAQQMLVAGGGIIAGAGTPAVDPLSIVDNAVVGMANEEHPSGMTIDESAMDAGNAGGVALRIMTRRRSVRQQQNGNIGGDSNH</sequence>
<dbReference type="InterPro" id="IPR033757">
    <property type="entry name" value="WTAP"/>
</dbReference>
<feature type="compositionally biased region" description="Low complexity" evidence="7">
    <location>
        <begin position="463"/>
        <end position="472"/>
    </location>
</feature>
<dbReference type="GO" id="GO:0016556">
    <property type="term" value="P:mRNA modification"/>
    <property type="evidence" value="ECO:0007669"/>
    <property type="project" value="InterPro"/>
</dbReference>
<dbReference type="GO" id="GO:0000381">
    <property type="term" value="P:regulation of alternative mRNA splicing, via spliceosome"/>
    <property type="evidence" value="ECO:0007669"/>
    <property type="project" value="InterPro"/>
</dbReference>
<keyword evidence="6" id="KW-0175">Coiled coil</keyword>
<feature type="coiled-coil region" evidence="6">
    <location>
        <begin position="505"/>
        <end position="615"/>
    </location>
</feature>
<gene>
    <name evidence="9" type="primary">FL2D</name>
</gene>
<evidence type="ECO:0000256" key="3">
    <source>
        <dbReference type="ARBA" id="ARBA00022664"/>
    </source>
</evidence>
<comment type="subcellular location">
    <subcellularLocation>
        <location evidence="1">Nucleus</location>
    </subcellularLocation>
</comment>
<name>W8BEN3_CERCA</name>
<keyword evidence="3" id="KW-0507">mRNA processing</keyword>
<keyword evidence="8" id="KW-0472">Membrane</keyword>
<feature type="compositionally biased region" description="Gly residues" evidence="7">
    <location>
        <begin position="205"/>
        <end position="216"/>
    </location>
</feature>
<feature type="compositionally biased region" description="Polar residues" evidence="7">
    <location>
        <begin position="732"/>
        <end position="752"/>
    </location>
</feature>
<dbReference type="PANTHER" id="PTHR15217">
    <property type="entry name" value="WILMS' TUMOR 1-ASSOCIATING PROTEIN"/>
    <property type="match status" value="1"/>
</dbReference>
<keyword evidence="8" id="KW-1133">Transmembrane helix</keyword>
<evidence type="ECO:0000256" key="8">
    <source>
        <dbReference type="SAM" id="Phobius"/>
    </source>
</evidence>
<feature type="compositionally biased region" description="Basic and acidic residues" evidence="7">
    <location>
        <begin position="441"/>
        <end position="460"/>
    </location>
</feature>
<feature type="region of interest" description="Disordered" evidence="7">
    <location>
        <begin position="46"/>
        <end position="70"/>
    </location>
</feature>
<accession>W8BEN3</accession>
<evidence type="ECO:0000256" key="2">
    <source>
        <dbReference type="ARBA" id="ARBA00010313"/>
    </source>
</evidence>
<feature type="compositionally biased region" description="Low complexity" evidence="7">
    <location>
        <begin position="217"/>
        <end position="247"/>
    </location>
</feature>
<evidence type="ECO:0000256" key="7">
    <source>
        <dbReference type="SAM" id="MobiDB-lite"/>
    </source>
</evidence>
<dbReference type="Pfam" id="PF17098">
    <property type="entry name" value="Wtap"/>
    <property type="match status" value="1"/>
</dbReference>
<dbReference type="OrthoDB" id="297496at2759"/>
<reference evidence="9" key="1">
    <citation type="submission" date="2013-07" db="EMBL/GenBank/DDBJ databases">
        <authorList>
            <person name="Geib S."/>
        </authorList>
    </citation>
    <scope>NUCLEOTIDE SEQUENCE</scope>
</reference>
<feature type="transmembrane region" description="Helical" evidence="8">
    <location>
        <begin position="116"/>
        <end position="138"/>
    </location>
</feature>
<dbReference type="GO" id="GO:0005634">
    <property type="term" value="C:nucleus"/>
    <property type="evidence" value="ECO:0007669"/>
    <property type="project" value="UniProtKB-SubCell"/>
</dbReference>
<keyword evidence="4" id="KW-0508">mRNA splicing</keyword>
<dbReference type="PANTHER" id="PTHR15217:SF0">
    <property type="entry name" value="PRE-MRNA-SPLICING REGULATOR WTAP"/>
    <property type="match status" value="1"/>
</dbReference>
<proteinExistence type="evidence at transcript level"/>
<keyword evidence="8" id="KW-0812">Transmembrane</keyword>
<comment type="similarity">
    <text evidence="2">Belongs to the fl(2)d family.</text>
</comment>
<evidence type="ECO:0000256" key="6">
    <source>
        <dbReference type="SAM" id="Coils"/>
    </source>
</evidence>
<keyword evidence="5" id="KW-0539">Nucleus</keyword>
<feature type="region of interest" description="Disordered" evidence="7">
    <location>
        <begin position="430"/>
        <end position="475"/>
    </location>
</feature>
<organism evidence="9">
    <name type="scientific">Ceratitis capitata</name>
    <name type="common">Mediterranean fruit fly</name>
    <name type="synonym">Tephritis capitata</name>
    <dbReference type="NCBI Taxonomy" id="7213"/>
    <lineage>
        <taxon>Eukaryota</taxon>
        <taxon>Metazoa</taxon>
        <taxon>Ecdysozoa</taxon>
        <taxon>Arthropoda</taxon>
        <taxon>Hexapoda</taxon>
        <taxon>Insecta</taxon>
        <taxon>Pterygota</taxon>
        <taxon>Neoptera</taxon>
        <taxon>Endopterygota</taxon>
        <taxon>Diptera</taxon>
        <taxon>Brachycera</taxon>
        <taxon>Muscomorpha</taxon>
        <taxon>Tephritoidea</taxon>
        <taxon>Tephritidae</taxon>
        <taxon>Ceratitis</taxon>
        <taxon>Ceratitis</taxon>
    </lineage>
</organism>
<reference evidence="9" key="2">
    <citation type="journal article" date="2014" name="BMC Genomics">
        <title>A genomic perspective to assessing quality of mass-reared SIT flies used in Mediterranean fruit fly (Ceratitis capitata) eradication in California.</title>
        <authorList>
            <person name="Calla B."/>
            <person name="Hall B."/>
            <person name="Hou S."/>
            <person name="Geib S.M."/>
        </authorList>
    </citation>
    <scope>NUCLEOTIDE SEQUENCE</scope>
</reference>
<dbReference type="AlphaFoldDB" id="W8BEN3"/>
<dbReference type="GO" id="GO:0006397">
    <property type="term" value="P:mRNA processing"/>
    <property type="evidence" value="ECO:0007669"/>
    <property type="project" value="UniProtKB-KW"/>
</dbReference>
<evidence type="ECO:0000256" key="5">
    <source>
        <dbReference type="ARBA" id="ARBA00023242"/>
    </source>
</evidence>